<dbReference type="GO" id="GO:0072487">
    <property type="term" value="C:MSL complex"/>
    <property type="evidence" value="ECO:0007669"/>
    <property type="project" value="UniProtKB-ARBA"/>
</dbReference>
<dbReference type="GO" id="GO:0003677">
    <property type="term" value="F:DNA binding"/>
    <property type="evidence" value="ECO:0007669"/>
    <property type="project" value="UniProtKB-KW"/>
</dbReference>
<evidence type="ECO:0000256" key="10">
    <source>
        <dbReference type="ARBA" id="ARBA00070879"/>
    </source>
</evidence>
<evidence type="ECO:0000313" key="18">
    <source>
        <dbReference type="Proteomes" id="UP000001645"/>
    </source>
</evidence>
<evidence type="ECO:0000256" key="4">
    <source>
        <dbReference type="ARBA" id="ARBA00023015"/>
    </source>
</evidence>
<evidence type="ECO:0000259" key="16">
    <source>
        <dbReference type="SMART" id="SM00298"/>
    </source>
</evidence>
<comment type="subunit">
    <text evidence="9">Component of the MSL histone acetyltransferase complex at least composed of the KAT8/MOF, MSL1/hampin, MSL2 and MSL3. Interacts (via the MRG domain) with MSL1 and KAT8/MOF.</text>
</comment>
<dbReference type="PROSITE" id="PS51640">
    <property type="entry name" value="MRG"/>
    <property type="match status" value="1"/>
</dbReference>
<dbReference type="Pfam" id="PF05712">
    <property type="entry name" value="MRG"/>
    <property type="match status" value="1"/>
</dbReference>
<dbReference type="FunFam" id="2.30.30.140:FF:000042">
    <property type="entry name" value="male-specific lethal 3 homolog"/>
    <property type="match status" value="1"/>
</dbReference>
<dbReference type="InParanoid" id="A0A803YS67"/>
<sequence length="547" mass="62709">MMPRRVRARRQCAQKYRRNQWAVVCSGGPSGDCVAGLAPRATAGTVGLCVGLVLLGVLIVDIIVGKDEKGRKIPEYLIHFNGWNRSWDRWAAEDHVLRDTDENRRLQRKLARKAVARMRRKGRKKRRCRLPGVDSVLKSLPAEENDHNSEKTVSSSSDDSDEGTDEEIKSEESDIEERTEMKEDQDTHSKREMEERAINIEIPEVLKKKLEEDCYYINRRKRLVKLPCQTNIITILESYVKHFAINAAFSANERSRHHQVTPHANMNLHYVPPEKNVELCKEMVDGLRITFDFTLPLILLYPYEQAQFKKVTSSKFFLPIKENSTNTNRNQEELSPSPPLLNPPTPQSTDSQPATAEPATPKRRKAEPEILQSLRRSTRHTSNCDRLSESSASPQPKRRHLETPTSMPKLFLHLEKKTPVHSGSSSPITLTPSKEGSAVFTGFEGRRNNELNEVLSWKLMPENYPPSDQPPPPSYIYGSQHLLRMFVKLPEILGKMCFPDKNLKALVKHFEMFLRFLAEYHDDFFPESAYVAACEAYYSTKNPRAIY</sequence>
<keyword evidence="6" id="KW-0804">Transcription</keyword>
<evidence type="ECO:0000256" key="13">
    <source>
        <dbReference type="ARBA" id="ARBA00082138"/>
    </source>
</evidence>
<dbReference type="FunFam" id="1.10.274.30:FF:000003">
    <property type="entry name" value="Male-specific lethal 3 homolog"/>
    <property type="match status" value="1"/>
</dbReference>
<evidence type="ECO:0000256" key="11">
    <source>
        <dbReference type="ARBA" id="ARBA00077117"/>
    </source>
</evidence>
<keyword evidence="15" id="KW-0472">Membrane</keyword>
<gene>
    <name evidence="17" type="primary">MSL3</name>
</gene>
<dbReference type="InterPro" id="IPR016197">
    <property type="entry name" value="Chromo-like_dom_sf"/>
</dbReference>
<dbReference type="InterPro" id="IPR008676">
    <property type="entry name" value="MRG"/>
</dbReference>
<dbReference type="AlphaFoldDB" id="A0A803YS67"/>
<dbReference type="PANTHER" id="PTHR10880">
    <property type="entry name" value="MORTALITY FACTOR 4-LIKE PROTEIN"/>
    <property type="match status" value="1"/>
</dbReference>
<protein>
    <recommendedName>
        <fullName evidence="10">MSL complex subunit 3</fullName>
    </recommendedName>
    <alternativeName>
        <fullName evidence="11">Male-specific lethal 3 homolog</fullName>
    </alternativeName>
    <alternativeName>
        <fullName evidence="12">Male-specific lethal-3 homolog 1</fullName>
    </alternativeName>
    <alternativeName>
        <fullName evidence="13">Male-specific lethal-3 protein-like 1</fullName>
    </alternativeName>
</protein>
<evidence type="ECO:0000256" key="9">
    <source>
        <dbReference type="ARBA" id="ARBA00061814"/>
    </source>
</evidence>
<feature type="compositionally biased region" description="Pro residues" evidence="14">
    <location>
        <begin position="336"/>
        <end position="346"/>
    </location>
</feature>
<dbReference type="GO" id="GO:0035267">
    <property type="term" value="C:NuA4 histone acetyltransferase complex"/>
    <property type="evidence" value="ECO:0007669"/>
    <property type="project" value="TreeGrafter"/>
</dbReference>
<evidence type="ECO:0000256" key="2">
    <source>
        <dbReference type="ARBA" id="ARBA00022553"/>
    </source>
</evidence>
<keyword evidence="2" id="KW-0597">Phosphoprotein</keyword>
<organism evidence="17 18">
    <name type="scientific">Meleagris gallopavo</name>
    <name type="common">Wild turkey</name>
    <dbReference type="NCBI Taxonomy" id="9103"/>
    <lineage>
        <taxon>Eukaryota</taxon>
        <taxon>Metazoa</taxon>
        <taxon>Chordata</taxon>
        <taxon>Craniata</taxon>
        <taxon>Vertebrata</taxon>
        <taxon>Euteleostomi</taxon>
        <taxon>Archelosauria</taxon>
        <taxon>Archosauria</taxon>
        <taxon>Dinosauria</taxon>
        <taxon>Saurischia</taxon>
        <taxon>Theropoda</taxon>
        <taxon>Coelurosauria</taxon>
        <taxon>Aves</taxon>
        <taxon>Neognathae</taxon>
        <taxon>Galloanserae</taxon>
        <taxon>Galliformes</taxon>
        <taxon>Phasianidae</taxon>
        <taxon>Meleagridinae</taxon>
        <taxon>Meleagris</taxon>
    </lineage>
</organism>
<evidence type="ECO:0000256" key="8">
    <source>
        <dbReference type="ARBA" id="ARBA00059382"/>
    </source>
</evidence>
<evidence type="ECO:0000256" key="3">
    <source>
        <dbReference type="ARBA" id="ARBA00022853"/>
    </source>
</evidence>
<accession>A0A803YS67</accession>
<dbReference type="InterPro" id="IPR038217">
    <property type="entry name" value="MRG_C_sf"/>
</dbReference>
<evidence type="ECO:0000313" key="17">
    <source>
        <dbReference type="Ensembl" id="ENSMGAP00000034615.1"/>
    </source>
</evidence>
<dbReference type="InterPro" id="IPR000953">
    <property type="entry name" value="Chromo/chromo_shadow_dom"/>
</dbReference>
<name>A0A803YS67_MELGA</name>
<dbReference type="Gene3D" id="1.10.274.30">
    <property type="entry name" value="MRG domain"/>
    <property type="match status" value="2"/>
</dbReference>
<dbReference type="OrthoDB" id="10044771at2759"/>
<evidence type="ECO:0000256" key="15">
    <source>
        <dbReference type="SAM" id="Phobius"/>
    </source>
</evidence>
<proteinExistence type="predicted"/>
<dbReference type="Proteomes" id="UP000001645">
    <property type="component" value="Chromosome 1"/>
</dbReference>
<reference evidence="17" key="3">
    <citation type="submission" date="2025-09" db="UniProtKB">
        <authorList>
            <consortium name="Ensembl"/>
        </authorList>
    </citation>
    <scope>IDENTIFICATION</scope>
</reference>
<reference evidence="17 18" key="1">
    <citation type="journal article" date="2010" name="PLoS Biol.">
        <title>Multi-platform next-generation sequencing of the domestic turkey (Meleagris gallopavo): genome assembly and analysis.</title>
        <authorList>
            <person name="Dalloul R.A."/>
            <person name="Long J.A."/>
            <person name="Zimin A.V."/>
            <person name="Aslam L."/>
            <person name="Beal K."/>
            <person name="Blomberg L.A."/>
            <person name="Bouffard P."/>
            <person name="Burt D.W."/>
            <person name="Crasta O."/>
            <person name="Crooijmans R.P."/>
            <person name="Cooper K."/>
            <person name="Coulombe R.A."/>
            <person name="De S."/>
            <person name="Delany M.E."/>
            <person name="Dodgson J.B."/>
            <person name="Dong J.J."/>
            <person name="Evans C."/>
            <person name="Frederickson K.M."/>
            <person name="Flicek P."/>
            <person name="Florea L."/>
            <person name="Folkerts O."/>
            <person name="Groenen M.A."/>
            <person name="Harkins T.T."/>
            <person name="Herrero J."/>
            <person name="Hoffmann S."/>
            <person name="Megens H.J."/>
            <person name="Jiang A."/>
            <person name="de Jong P."/>
            <person name="Kaiser P."/>
            <person name="Kim H."/>
            <person name="Kim K.W."/>
            <person name="Kim S."/>
            <person name="Langenberger D."/>
            <person name="Lee M.K."/>
            <person name="Lee T."/>
            <person name="Mane S."/>
            <person name="Marcais G."/>
            <person name="Marz M."/>
            <person name="McElroy A.P."/>
            <person name="Modise T."/>
            <person name="Nefedov M."/>
            <person name="Notredame C."/>
            <person name="Paton I.R."/>
            <person name="Payne W.S."/>
            <person name="Pertea G."/>
            <person name="Prickett D."/>
            <person name="Puiu D."/>
            <person name="Qioa D."/>
            <person name="Raineri E."/>
            <person name="Ruffier M."/>
            <person name="Salzberg S.L."/>
            <person name="Schatz M.C."/>
            <person name="Scheuring C."/>
            <person name="Schmidt C.J."/>
            <person name="Schroeder S."/>
            <person name="Searle S.M."/>
            <person name="Smith E.J."/>
            <person name="Smith J."/>
            <person name="Sonstegard T.S."/>
            <person name="Stadler P.F."/>
            <person name="Tafer H."/>
            <person name="Tu Z.J."/>
            <person name="Van Tassell C.P."/>
            <person name="Vilella A.J."/>
            <person name="Williams K.P."/>
            <person name="Yorke J.A."/>
            <person name="Zhang L."/>
            <person name="Zhang H.B."/>
            <person name="Zhang X."/>
            <person name="Zhang Y."/>
            <person name="Reed K.M."/>
        </authorList>
    </citation>
    <scope>NUCLEOTIDE SEQUENCE [LARGE SCALE GENOMIC DNA]</scope>
</reference>
<dbReference type="GO" id="GO:0005634">
    <property type="term" value="C:nucleus"/>
    <property type="evidence" value="ECO:0007669"/>
    <property type="project" value="UniProtKB-SubCell"/>
</dbReference>
<comment type="subcellular location">
    <subcellularLocation>
        <location evidence="1">Nucleus</location>
    </subcellularLocation>
</comment>
<evidence type="ECO:0000256" key="6">
    <source>
        <dbReference type="ARBA" id="ARBA00023163"/>
    </source>
</evidence>
<dbReference type="FunCoup" id="A0A803YS67">
    <property type="interactions" value="618"/>
</dbReference>
<feature type="domain" description="Chromo" evidence="16">
    <location>
        <begin position="57"/>
        <end position="114"/>
    </location>
</feature>
<evidence type="ECO:0000256" key="14">
    <source>
        <dbReference type="SAM" id="MobiDB-lite"/>
    </source>
</evidence>
<dbReference type="GeneTree" id="ENSGT00950000182965"/>
<dbReference type="Pfam" id="PF22732">
    <property type="entry name" value="MSL3_chromo-like"/>
    <property type="match status" value="1"/>
</dbReference>
<feature type="region of interest" description="Disordered" evidence="14">
    <location>
        <begin position="322"/>
        <end position="403"/>
    </location>
</feature>
<keyword evidence="18" id="KW-1185">Reference proteome</keyword>
<feature type="transmembrane region" description="Helical" evidence="15">
    <location>
        <begin position="44"/>
        <end position="64"/>
    </location>
</feature>
<dbReference type="FunFam" id="1.10.274.30:FF:000002">
    <property type="entry name" value="male-specific lethal 3 homolog"/>
    <property type="match status" value="1"/>
</dbReference>
<evidence type="ECO:0000256" key="7">
    <source>
        <dbReference type="ARBA" id="ARBA00023242"/>
    </source>
</evidence>
<evidence type="ECO:0000256" key="5">
    <source>
        <dbReference type="ARBA" id="ARBA00023125"/>
    </source>
</evidence>
<dbReference type="SUPFAM" id="SSF54160">
    <property type="entry name" value="Chromo domain-like"/>
    <property type="match status" value="1"/>
</dbReference>
<keyword evidence="4" id="KW-0805">Transcription regulation</keyword>
<keyword evidence="7" id="KW-0539">Nucleus</keyword>
<dbReference type="Gene3D" id="2.30.30.140">
    <property type="match status" value="1"/>
</dbReference>
<feature type="region of interest" description="Disordered" evidence="14">
    <location>
        <begin position="139"/>
        <end position="195"/>
    </location>
</feature>
<dbReference type="InterPro" id="IPR026541">
    <property type="entry name" value="MRG_dom"/>
</dbReference>
<dbReference type="PANTHER" id="PTHR10880:SF15">
    <property type="entry name" value="MSL COMPLEX SUBUNIT 3"/>
    <property type="match status" value="1"/>
</dbReference>
<evidence type="ECO:0000256" key="1">
    <source>
        <dbReference type="ARBA" id="ARBA00004123"/>
    </source>
</evidence>
<reference evidence="17" key="2">
    <citation type="submission" date="2025-08" db="UniProtKB">
        <authorList>
            <consortium name="Ensembl"/>
        </authorList>
    </citation>
    <scope>IDENTIFICATION</scope>
</reference>
<dbReference type="InterPro" id="IPR053820">
    <property type="entry name" value="MSL3_chromo-like"/>
</dbReference>
<dbReference type="GO" id="GO:0045893">
    <property type="term" value="P:positive regulation of DNA-templated transcription"/>
    <property type="evidence" value="ECO:0007669"/>
    <property type="project" value="UniProtKB-ARBA"/>
</dbReference>
<keyword evidence="3" id="KW-0156">Chromatin regulator</keyword>
<dbReference type="Ensembl" id="ENSMGAT00000031002.1">
    <property type="protein sequence ID" value="ENSMGAP00000034615.1"/>
    <property type="gene ID" value="ENSMGAG00000014710.2"/>
</dbReference>
<keyword evidence="15" id="KW-0812">Transmembrane</keyword>
<dbReference type="Bgee" id="ENSMGAG00000014710">
    <property type="expression patterns" value="Expressed in breast and 18 other cell types or tissues"/>
</dbReference>
<dbReference type="GO" id="GO:0006325">
    <property type="term" value="P:chromatin organization"/>
    <property type="evidence" value="ECO:0007669"/>
    <property type="project" value="UniProtKB-KW"/>
</dbReference>
<dbReference type="SMART" id="SM00298">
    <property type="entry name" value="CHROMO"/>
    <property type="match status" value="1"/>
</dbReference>
<comment type="function">
    <text evidence="8">Non-catalytic component of the MSL histone acetyltransferase complex, a multiprotein complex that mediates the majority of histone H4 acetylation at 'Lys-16' (H4K16ac), an epigenetic mark that prevents chromatin compaction. The MSL complex is required for chromosome stability and genome integrity by maintaining homeostatic levels of H4K16ac. The MSL complex is also involved in gene dosage by promoting up-regulation of genes expressed by the X chromosome. X up-regulation is required to compensate for autosomal biallelic expression. The MSL complex also participates in gene dosage compensation by promoting expression of Tsix non-coding RNA. Acts as a histone reader that specifically recognizes and binds histone H4 monomethylated at 'Lys-20' (H4K20Me1) in a DNA-dependent manner and is proposed to be involved in chromosomal targeting of the MSL complex. May play a role X inactivation in females.</text>
</comment>
<evidence type="ECO:0000256" key="12">
    <source>
        <dbReference type="ARBA" id="ARBA00081439"/>
    </source>
</evidence>
<keyword evidence="15" id="KW-1133">Transmembrane helix</keyword>
<feature type="compositionally biased region" description="Basic and acidic residues" evidence="14">
    <location>
        <begin position="166"/>
        <end position="195"/>
    </location>
</feature>
<keyword evidence="5" id="KW-0238">DNA-binding</keyword>